<comment type="subcellular location">
    <subcellularLocation>
        <location evidence="1 8">Cell outer membrane</location>
        <topology evidence="1 8">Multi-pass membrane protein</topology>
    </subcellularLocation>
</comment>
<dbReference type="Pfam" id="PF07715">
    <property type="entry name" value="Plug"/>
    <property type="match status" value="1"/>
</dbReference>
<dbReference type="InterPro" id="IPR000531">
    <property type="entry name" value="Beta-barrel_TonB"/>
</dbReference>
<proteinExistence type="inferred from homology"/>
<dbReference type="InterPro" id="IPR037066">
    <property type="entry name" value="Plug_dom_sf"/>
</dbReference>
<evidence type="ECO:0000256" key="4">
    <source>
        <dbReference type="ARBA" id="ARBA00022692"/>
    </source>
</evidence>
<evidence type="ECO:0000256" key="1">
    <source>
        <dbReference type="ARBA" id="ARBA00004571"/>
    </source>
</evidence>
<feature type="domain" description="TonB-dependent receptor-like beta-barrel" evidence="11">
    <location>
        <begin position="466"/>
        <end position="835"/>
    </location>
</feature>
<dbReference type="Gene3D" id="2.170.130.10">
    <property type="entry name" value="TonB-dependent receptor, plug domain"/>
    <property type="match status" value="1"/>
</dbReference>
<dbReference type="EMBL" id="JADKGY010000035">
    <property type="protein sequence ID" value="MBK9985340.1"/>
    <property type="molecule type" value="Genomic_DNA"/>
</dbReference>
<dbReference type="Pfam" id="PF00593">
    <property type="entry name" value="TonB_dep_Rec_b-barrel"/>
    <property type="match status" value="1"/>
</dbReference>
<keyword evidence="5 9" id="KW-0798">TonB box</keyword>
<evidence type="ECO:0000313" key="14">
    <source>
        <dbReference type="Proteomes" id="UP000808337"/>
    </source>
</evidence>
<evidence type="ECO:0000259" key="12">
    <source>
        <dbReference type="Pfam" id="PF07715"/>
    </source>
</evidence>
<dbReference type="GO" id="GO:0009279">
    <property type="term" value="C:cell outer membrane"/>
    <property type="evidence" value="ECO:0007669"/>
    <property type="project" value="UniProtKB-SubCell"/>
</dbReference>
<keyword evidence="2 8" id="KW-0813">Transport</keyword>
<dbReference type="InterPro" id="IPR039426">
    <property type="entry name" value="TonB-dep_rcpt-like"/>
</dbReference>
<dbReference type="InterPro" id="IPR036942">
    <property type="entry name" value="Beta-barrel_TonB_sf"/>
</dbReference>
<comment type="similarity">
    <text evidence="8 9">Belongs to the TonB-dependent receptor family.</text>
</comment>
<dbReference type="AlphaFoldDB" id="A0A9D7T145"/>
<dbReference type="Gene3D" id="2.60.40.1120">
    <property type="entry name" value="Carboxypeptidase-like, regulatory domain"/>
    <property type="match status" value="1"/>
</dbReference>
<evidence type="ECO:0000256" key="5">
    <source>
        <dbReference type="ARBA" id="ARBA00023077"/>
    </source>
</evidence>
<keyword evidence="3 8" id="KW-1134">Transmembrane beta strand</keyword>
<evidence type="ECO:0000313" key="13">
    <source>
        <dbReference type="EMBL" id="MBK9985340.1"/>
    </source>
</evidence>
<feature type="signal peptide" evidence="10">
    <location>
        <begin position="1"/>
        <end position="20"/>
    </location>
</feature>
<keyword evidence="6 8" id="KW-0472">Membrane</keyword>
<feature type="chain" id="PRO_5038692463" evidence="10">
    <location>
        <begin position="21"/>
        <end position="1082"/>
    </location>
</feature>
<dbReference type="NCBIfam" id="TIGR04057">
    <property type="entry name" value="SusC_RagA_signa"/>
    <property type="match status" value="1"/>
</dbReference>
<dbReference type="InterPro" id="IPR008969">
    <property type="entry name" value="CarboxyPept-like_regulatory"/>
</dbReference>
<reference evidence="13 14" key="1">
    <citation type="submission" date="2020-10" db="EMBL/GenBank/DDBJ databases">
        <title>Connecting structure to function with the recovery of over 1000 high-quality activated sludge metagenome-assembled genomes encoding full-length rRNA genes using long-read sequencing.</title>
        <authorList>
            <person name="Singleton C.M."/>
            <person name="Petriglieri F."/>
            <person name="Kristensen J.M."/>
            <person name="Kirkegaard R.H."/>
            <person name="Michaelsen T.Y."/>
            <person name="Andersen M.H."/>
            <person name="Karst S.M."/>
            <person name="Dueholm M.S."/>
            <person name="Nielsen P.H."/>
            <person name="Albertsen M."/>
        </authorList>
    </citation>
    <scope>NUCLEOTIDE SEQUENCE [LARGE SCALE GENOMIC DNA]</scope>
    <source>
        <strain evidence="13">Ribe_18-Q3-R11-54_MAXAC.273</strain>
    </source>
</reference>
<dbReference type="Gene3D" id="2.40.170.20">
    <property type="entry name" value="TonB-dependent receptor, beta-barrel domain"/>
    <property type="match status" value="1"/>
</dbReference>
<evidence type="ECO:0000256" key="6">
    <source>
        <dbReference type="ARBA" id="ARBA00023136"/>
    </source>
</evidence>
<dbReference type="InterPro" id="IPR023997">
    <property type="entry name" value="TonB-dep_OMP_SusC/RagA_CS"/>
</dbReference>
<keyword evidence="4 8" id="KW-0812">Transmembrane</keyword>
<dbReference type="InterPro" id="IPR023996">
    <property type="entry name" value="TonB-dep_OMP_SusC/RagA"/>
</dbReference>
<evidence type="ECO:0000256" key="9">
    <source>
        <dbReference type="RuleBase" id="RU003357"/>
    </source>
</evidence>
<dbReference type="Proteomes" id="UP000808337">
    <property type="component" value="Unassembled WGS sequence"/>
</dbReference>
<feature type="domain" description="TonB-dependent receptor plug" evidence="12">
    <location>
        <begin position="113"/>
        <end position="237"/>
    </location>
</feature>
<keyword evidence="7 8" id="KW-0998">Cell outer membrane</keyword>
<dbReference type="Pfam" id="PF13715">
    <property type="entry name" value="CarbopepD_reg_2"/>
    <property type="match status" value="1"/>
</dbReference>
<evidence type="ECO:0000256" key="2">
    <source>
        <dbReference type="ARBA" id="ARBA00022448"/>
    </source>
</evidence>
<dbReference type="InterPro" id="IPR012910">
    <property type="entry name" value="Plug_dom"/>
</dbReference>
<evidence type="ECO:0000256" key="3">
    <source>
        <dbReference type="ARBA" id="ARBA00022452"/>
    </source>
</evidence>
<dbReference type="NCBIfam" id="TIGR04056">
    <property type="entry name" value="OMP_RagA_SusC"/>
    <property type="match status" value="1"/>
</dbReference>
<sequence>MRNFILLIGFFLLSITLAQAQRTIKGTIIDPNGEPVIGASVMVVGTTVGTVSDFNGAYELVVPQGSSTIQFAYTGYQTQTANLGASNIVDITLVEGVVLETAVVTALGISRDKKELGYAIEKVDGEDIQLKGENDVLRALQGKVAGVNIIGSSSQPGSATRLTIRGNTSFLGDNQALYVVDGIPFDGSSYGASFQLTGGGAYGNRMADLDPNNIENITILKGATAAALYGSRASRGVVIITTKSGSNKKRDGLHIEISSGMTGESITSIPNLQNKYGTGTGFSYSGANGSWGAAFPGAVDYPTIDSINHWFRATAPASYARLRELGTPGVTPRVVYQAYPDNVKSLFHNGTMLDNSVTLSTSLGNNGAFVATVSQLNHDGIIPNSSYDKTSVSVGGNNEFAGGFKIGANISYTSSLQKGLQGGAIASAQTSSYMARSLYLGRSWDIAGQPYEDPVTHESIFFVGRGSADNPKWSSKYNGFNSDVSRTIVNLNAGYAIDKLFDIDYRIGLNTYDQNDLEWYRPGSRGANGLGQVISGYNQFEEIESILMLSKRVRFNDNFAIQARVGHNINQRTVNSQNIVGSQMLDFNILDIDNTISQVTGGGNYNRQRLIGVFGELTFDVKSYLFLTLTGRNDWSSTLPVANRSFFYPSASLAFVFTEALGMSPTGFLSSGKLRVNWAKVGHSPDPYSIDPIYFVNLGEPDNLTAGVRDIDFPFNGHAGLTLENTLKDPNLKPEFTTNKELGLELSFLNNRVTLDAAVYETVSTDQLAPLTLPTASGYDAFYTNFGNLRSRGAEITLGLTPVRSKDFQWNISGAFTKYKTTVEELFGDVNEIEIRALFGGSITPVLRVGEEYGVFRGTVSARDNEGNLLIDPSNGTVLNANHEEIIGNPNPDFTLGIVNSFTWKGFSLGAVLDWKQGGDLYSESVNEELGRGVLAFQADHRELGAVIPGVYGNAVTLQPILDENGNKIKNQTLVEQNDLWFGSSFGANAQDEWLVFDATVIRLREISLGYTISSKTLGHSPIKGITISLVGRNLWYKAPNFPKDAHFDPETNTFGDANFQGFEFQNLPSIRRFGANVKLTF</sequence>
<organism evidence="13 14">
    <name type="scientific">Candidatus Opimibacter skivensis</name>
    <dbReference type="NCBI Taxonomy" id="2982028"/>
    <lineage>
        <taxon>Bacteria</taxon>
        <taxon>Pseudomonadati</taxon>
        <taxon>Bacteroidota</taxon>
        <taxon>Saprospiria</taxon>
        <taxon>Saprospirales</taxon>
        <taxon>Saprospiraceae</taxon>
        <taxon>Candidatus Opimibacter</taxon>
    </lineage>
</organism>
<evidence type="ECO:0000256" key="8">
    <source>
        <dbReference type="PROSITE-ProRule" id="PRU01360"/>
    </source>
</evidence>
<dbReference type="SUPFAM" id="SSF49464">
    <property type="entry name" value="Carboxypeptidase regulatory domain-like"/>
    <property type="match status" value="1"/>
</dbReference>
<dbReference type="SUPFAM" id="SSF56935">
    <property type="entry name" value="Porins"/>
    <property type="match status" value="1"/>
</dbReference>
<comment type="caution">
    <text evidence="13">The sequence shown here is derived from an EMBL/GenBank/DDBJ whole genome shotgun (WGS) entry which is preliminary data.</text>
</comment>
<gene>
    <name evidence="13" type="ORF">IPP15_23875</name>
</gene>
<protein>
    <submittedName>
        <fullName evidence="13">SusC/RagA family TonB-linked outer membrane protein</fullName>
    </submittedName>
</protein>
<dbReference type="PROSITE" id="PS52016">
    <property type="entry name" value="TONB_DEPENDENT_REC_3"/>
    <property type="match status" value="1"/>
</dbReference>
<evidence type="ECO:0000259" key="11">
    <source>
        <dbReference type="Pfam" id="PF00593"/>
    </source>
</evidence>
<evidence type="ECO:0000256" key="7">
    <source>
        <dbReference type="ARBA" id="ARBA00023237"/>
    </source>
</evidence>
<evidence type="ECO:0000256" key="10">
    <source>
        <dbReference type="SAM" id="SignalP"/>
    </source>
</evidence>
<name>A0A9D7T145_9BACT</name>
<accession>A0A9D7T145</accession>
<keyword evidence="10" id="KW-0732">Signal</keyword>